<comment type="caution">
    <text evidence="1">The sequence shown here is derived from an EMBL/GenBank/DDBJ whole genome shotgun (WGS) entry which is preliminary data.</text>
</comment>
<name>S9RVT1_9RHOB</name>
<dbReference type="eggNOG" id="ENOG5032WCZ">
    <property type="taxonomic scope" value="Bacteria"/>
</dbReference>
<proteinExistence type="predicted"/>
<dbReference type="AlphaFoldDB" id="S9RVT1"/>
<dbReference type="OrthoDB" id="7850758at2"/>
<dbReference type="Proteomes" id="UP000015347">
    <property type="component" value="Unassembled WGS sequence"/>
</dbReference>
<dbReference type="STRING" id="1123237.Salmuc_02452"/>
<protein>
    <submittedName>
        <fullName evidence="1">Uncharacterized protein</fullName>
    </submittedName>
</protein>
<dbReference type="HOGENOM" id="CLU_1389601_0_0_5"/>
<keyword evidence="2" id="KW-1185">Reference proteome</keyword>
<evidence type="ECO:0000313" key="2">
    <source>
        <dbReference type="Proteomes" id="UP000015347"/>
    </source>
</evidence>
<dbReference type="RefSeq" id="WP_020038646.1">
    <property type="nucleotide sequence ID" value="NZ_KE557276.1"/>
</dbReference>
<dbReference type="EMBL" id="APVH01000027">
    <property type="protein sequence ID" value="EPX82085.1"/>
    <property type="molecule type" value="Genomic_DNA"/>
</dbReference>
<reference evidence="2" key="1">
    <citation type="journal article" date="2014" name="Stand. Genomic Sci.">
        <title>Genome sequence of the exopolysaccharide-producing Salipiger mucosus type strain (DSM 16094(T)), a moderately halophilic member of the Roseobacter clade.</title>
        <authorList>
            <person name="Riedel T."/>
            <person name="Spring S."/>
            <person name="Fiebig A."/>
            <person name="Petersen J."/>
            <person name="Kyrpides N.C."/>
            <person name="Goker M."/>
            <person name="Klenk H.P."/>
        </authorList>
    </citation>
    <scope>NUCLEOTIDE SEQUENCE [LARGE SCALE GENOMIC DNA]</scope>
    <source>
        <strain evidence="2">DSM 16094</strain>
    </source>
</reference>
<accession>S9RVT1</accession>
<gene>
    <name evidence="1" type="ORF">Salmuc_02452</name>
</gene>
<organism evidence="1 2">
    <name type="scientific">Salipiger mucosus DSM 16094</name>
    <dbReference type="NCBI Taxonomy" id="1123237"/>
    <lineage>
        <taxon>Bacteria</taxon>
        <taxon>Pseudomonadati</taxon>
        <taxon>Pseudomonadota</taxon>
        <taxon>Alphaproteobacteria</taxon>
        <taxon>Rhodobacterales</taxon>
        <taxon>Roseobacteraceae</taxon>
        <taxon>Salipiger</taxon>
    </lineage>
</organism>
<sequence length="195" mass="22406">MSDEQTTTETKRDRVRRLLIEPLQAHGMRFPKAMPEAEKRRALDSIADQVAYMSDRGLTVLAECLRTKGEGSAKDFWPSLASITTYAHSFEPRPLNERPELLRWFASRAGPDALQAGRHVAEYLWWQKKGHPPLTDRDKALVREKSREMADKALRVQERIDRSLPPLHDDGAWLDWYRALDQRVRGYIAAGEKAA</sequence>
<evidence type="ECO:0000313" key="1">
    <source>
        <dbReference type="EMBL" id="EPX82085.1"/>
    </source>
</evidence>